<dbReference type="GO" id="GO:0006935">
    <property type="term" value="P:chemotaxis"/>
    <property type="evidence" value="ECO:0007669"/>
    <property type="project" value="InterPro"/>
</dbReference>
<dbReference type="Pfam" id="PF22673">
    <property type="entry name" value="MCP-like_PDC_1"/>
    <property type="match status" value="1"/>
</dbReference>
<comment type="similarity">
    <text evidence="2">Belongs to the methyl-accepting chemotaxis (MCP) protein family.</text>
</comment>
<dbReference type="Proteomes" id="UP000245202">
    <property type="component" value="Unassembled WGS sequence"/>
</dbReference>
<protein>
    <submittedName>
        <fullName evidence="5">Putative methyl-accepting chemotaxis sensory transducer, partial</fullName>
    </submittedName>
</protein>
<dbReference type="Pfam" id="PF00015">
    <property type="entry name" value="MCPsignal"/>
    <property type="match status" value="1"/>
</dbReference>
<dbReference type="PANTHER" id="PTHR32089:SF112">
    <property type="entry name" value="LYSOZYME-LIKE PROTEIN-RELATED"/>
    <property type="match status" value="1"/>
</dbReference>
<dbReference type="InterPro" id="IPR029151">
    <property type="entry name" value="Sensor-like_sf"/>
</dbReference>
<keyword evidence="1 3" id="KW-0807">Transducer</keyword>
<name>A0A2R5EJ28_9BACL</name>
<dbReference type="PANTHER" id="PTHR32089">
    <property type="entry name" value="METHYL-ACCEPTING CHEMOTAXIS PROTEIN MCPB"/>
    <property type="match status" value="1"/>
</dbReference>
<organism evidence="5 6">
    <name type="scientific">Paenibacillus agaridevorans</name>
    <dbReference type="NCBI Taxonomy" id="171404"/>
    <lineage>
        <taxon>Bacteria</taxon>
        <taxon>Bacillati</taxon>
        <taxon>Bacillota</taxon>
        <taxon>Bacilli</taxon>
        <taxon>Bacillales</taxon>
        <taxon>Paenibacillaceae</taxon>
        <taxon>Paenibacillus</taxon>
    </lineage>
</organism>
<evidence type="ECO:0000256" key="2">
    <source>
        <dbReference type="ARBA" id="ARBA00029447"/>
    </source>
</evidence>
<dbReference type="SMART" id="SM00283">
    <property type="entry name" value="MA"/>
    <property type="match status" value="1"/>
</dbReference>
<dbReference type="EMBL" id="BDQX01000051">
    <property type="protein sequence ID" value="GBG06537.1"/>
    <property type="molecule type" value="Genomic_DNA"/>
</dbReference>
<dbReference type="CDD" id="cd18773">
    <property type="entry name" value="PDC1_HK_sensor"/>
    <property type="match status" value="1"/>
</dbReference>
<gene>
    <name evidence="5" type="ORF">PAT3040_01064</name>
</gene>
<accession>A0A2R5EJ28</accession>
<dbReference type="InterPro" id="IPR004089">
    <property type="entry name" value="MCPsignal_dom"/>
</dbReference>
<keyword evidence="6" id="KW-1185">Reference proteome</keyword>
<evidence type="ECO:0000259" key="4">
    <source>
        <dbReference type="PROSITE" id="PS50111"/>
    </source>
</evidence>
<dbReference type="Gene3D" id="1.10.287.950">
    <property type="entry name" value="Methyl-accepting chemotaxis protein"/>
    <property type="match status" value="1"/>
</dbReference>
<dbReference type="PROSITE" id="PS50111">
    <property type="entry name" value="CHEMOTAXIS_TRANSDUC_2"/>
    <property type="match status" value="1"/>
</dbReference>
<reference evidence="5 6" key="1">
    <citation type="submission" date="2017-08" db="EMBL/GenBank/DDBJ databases">
        <title>Substantial Increase in Enzyme Production by Combined Drug-Resistance Mutations in Paenibacillus agaridevorans.</title>
        <authorList>
            <person name="Tanaka Y."/>
            <person name="Funane K."/>
            <person name="Hosaka T."/>
            <person name="Shiwa Y."/>
            <person name="Fujita N."/>
            <person name="Miyazaki T."/>
            <person name="Yoshikawa H."/>
            <person name="Murakami K."/>
            <person name="Kasahara K."/>
            <person name="Inaoka T."/>
            <person name="Hiraga Y."/>
            <person name="Ochi K."/>
        </authorList>
    </citation>
    <scope>NUCLEOTIDE SEQUENCE [LARGE SCALE GENOMIC DNA]</scope>
    <source>
        <strain evidence="5 6">T-3040</strain>
    </source>
</reference>
<feature type="domain" description="Methyl-accepting transducer" evidence="4">
    <location>
        <begin position="1"/>
        <end position="201"/>
    </location>
</feature>
<proteinExistence type="inferred from homology"/>
<evidence type="ECO:0000313" key="6">
    <source>
        <dbReference type="Proteomes" id="UP000245202"/>
    </source>
</evidence>
<dbReference type="SUPFAM" id="SSF58104">
    <property type="entry name" value="Methyl-accepting chemotaxis protein (MCP) signaling domain"/>
    <property type="match status" value="1"/>
</dbReference>
<dbReference type="InterPro" id="IPR004090">
    <property type="entry name" value="Chemotax_Me-accpt_rcpt"/>
</dbReference>
<comment type="caution">
    <text evidence="5">The sequence shown here is derived from an EMBL/GenBank/DDBJ whole genome shotgun (WGS) entry which is preliminary data.</text>
</comment>
<dbReference type="Gene3D" id="3.30.450.20">
    <property type="entry name" value="PAS domain"/>
    <property type="match status" value="1"/>
</dbReference>
<evidence type="ECO:0000313" key="5">
    <source>
        <dbReference type="EMBL" id="GBG06537.1"/>
    </source>
</evidence>
<dbReference type="SUPFAM" id="SSF103190">
    <property type="entry name" value="Sensory domain-like"/>
    <property type="match status" value="1"/>
</dbReference>
<dbReference type="AlphaFoldDB" id="A0A2R5EJ28"/>
<evidence type="ECO:0000256" key="3">
    <source>
        <dbReference type="PROSITE-ProRule" id="PRU00284"/>
    </source>
</evidence>
<evidence type="ECO:0000256" key="1">
    <source>
        <dbReference type="ARBA" id="ARBA00023224"/>
    </source>
</evidence>
<dbReference type="PRINTS" id="PR00260">
    <property type="entry name" value="CHEMTRNSDUCR"/>
</dbReference>
<dbReference type="GO" id="GO:0016020">
    <property type="term" value="C:membrane"/>
    <property type="evidence" value="ECO:0007669"/>
    <property type="project" value="InterPro"/>
</dbReference>
<sequence>MQEVASAAGQISGASLHLNEKSKETKEVVLDVCRSLLDTDEAMNELKRQNATMGQHILELIQHTSQINEINALIHEIVSQTSLLALNASIEAAHAGEYGRGFSVVASQIKKLAEQSADAVKRSTGMVEQIEGGVKQVVEAVDREKQSVERSVSEMAVNKQRMDAIFMKITEVDELVSRTATASSEQTIHMNGSTAMLKDVVNSVNETINSVDETLALANKQREQVRKLDRVRVNLGRSSAALSTAVERIGIKRSGSTEAVNISGVQQWLSGAAADPELAALVEAAHERKLTAMLASRTEVEAIWSNRGDGSFIFSLPEAGLLNAKNREWWRRAIAGQPFHSEVYVSAISKQLCVTVAVPIRDGGGQVIGVIGADMSVR</sequence>
<dbReference type="GO" id="GO:0004888">
    <property type="term" value="F:transmembrane signaling receptor activity"/>
    <property type="evidence" value="ECO:0007669"/>
    <property type="project" value="InterPro"/>
</dbReference>
<dbReference type="GO" id="GO:0007165">
    <property type="term" value="P:signal transduction"/>
    <property type="evidence" value="ECO:0007669"/>
    <property type="project" value="UniProtKB-KW"/>
</dbReference>